<organism evidence="1 2">
    <name type="scientific">Ruminococcus bromii</name>
    <dbReference type="NCBI Taxonomy" id="40518"/>
    <lineage>
        <taxon>Bacteria</taxon>
        <taxon>Bacillati</taxon>
        <taxon>Bacillota</taxon>
        <taxon>Clostridia</taxon>
        <taxon>Eubacteriales</taxon>
        <taxon>Oscillospiraceae</taxon>
        <taxon>Ruminococcus</taxon>
    </lineage>
</organism>
<dbReference type="InterPro" id="IPR022385">
    <property type="entry name" value="Rhs_assc_core"/>
</dbReference>
<comment type="caution">
    <text evidence="1">The sequence shown here is derived from an EMBL/GenBank/DDBJ whole genome shotgun (WGS) entry which is preliminary data.</text>
</comment>
<dbReference type="PANTHER" id="PTHR32305:SF17">
    <property type="entry name" value="TRNA NUCLEASE WAPA"/>
    <property type="match status" value="1"/>
</dbReference>
<accession>A0ABT0NJR4</accession>
<dbReference type="EMBL" id="SNUZ01000017">
    <property type="protein sequence ID" value="MCL3788503.1"/>
    <property type="molecule type" value="Genomic_DNA"/>
</dbReference>
<dbReference type="InterPro" id="IPR050708">
    <property type="entry name" value="T6SS_VgrG/RHS"/>
</dbReference>
<name>A0ABT0NJR4_9FIRM</name>
<dbReference type="Gene3D" id="2.180.10.10">
    <property type="entry name" value="RHS repeat-associated core"/>
    <property type="match status" value="1"/>
</dbReference>
<reference evidence="1 2" key="1">
    <citation type="submission" date="2019-03" db="EMBL/GenBank/DDBJ databases">
        <authorList>
            <person name="Molinero N."/>
            <person name="Sanchez B."/>
            <person name="Walker A."/>
            <person name="Duncan S."/>
            <person name="Delgado S."/>
            <person name="Margolles A."/>
        </authorList>
    </citation>
    <scope>NUCLEOTIDE SEQUENCE [LARGE SCALE GENOMIC DNA]</scope>
    <source>
        <strain evidence="1 2">IPLA60002</strain>
    </source>
</reference>
<protein>
    <submittedName>
        <fullName evidence="1">RHS repeat-associated core domain-containing protein</fullName>
    </submittedName>
</protein>
<gene>
    <name evidence="1" type="ORF">E2N93_10990</name>
</gene>
<keyword evidence="2" id="KW-1185">Reference proteome</keyword>
<sequence length="324" mass="35768">MELNALIIAVSYKANSSTNAVTYYFAHNWRGDITSIYDGNGNVVAKYEYDVWGNVLTVSNASNQEITDPNHIANLNPFRYRSYYYDSESGLYYLMSRYYDPVTHRFVNADGYFQSGDNILDTNMNAYCQNNPGIYIDTGGCFVTTVGFSGDCTLFWGVNASICAAFDGNGDTALQFSYAGTNLKENPYFGVADLSASMPIGFYWDANSVDELSERRYFYFGGSAGFGGFLGVDLVFSEYGFAGIVINPGGGLGADFHTYTPTTNTIYTSTSNTPKTTNKNIKKNMNKNNTNNNKIHNKNSQKYCRACGRPIGKGPGFCSSPSYY</sequence>
<dbReference type="NCBIfam" id="TIGR03696">
    <property type="entry name" value="Rhs_assc_core"/>
    <property type="match status" value="1"/>
</dbReference>
<evidence type="ECO:0000313" key="2">
    <source>
        <dbReference type="Proteomes" id="UP001056693"/>
    </source>
</evidence>
<proteinExistence type="predicted"/>
<evidence type="ECO:0000313" key="1">
    <source>
        <dbReference type="EMBL" id="MCL3788503.1"/>
    </source>
</evidence>
<dbReference type="PANTHER" id="PTHR32305">
    <property type="match status" value="1"/>
</dbReference>
<dbReference type="Proteomes" id="UP001056693">
    <property type="component" value="Unassembled WGS sequence"/>
</dbReference>